<dbReference type="PANTHER" id="PTHR30244:SF34">
    <property type="entry name" value="DTDP-4-AMINO-4,6-DIDEOXYGALACTOSE TRANSAMINASE"/>
    <property type="match status" value="1"/>
</dbReference>
<keyword evidence="3" id="KW-0808">Transferase</keyword>
<sequence>MIPIAKPFIGDEEIKEVEAVLRSGFIAQGPKVAEFEEKFAEYIGTRHAVATSSGTTALHVAILCAGIGKGDEVITTPFSFAATANSVLYAGGKPVFVDIDPKTYNINPEKIEEAITDKTKAILPVHLYGQPADMDQICKIAEDHDLKIIEDAAQAHGAIYHGKKVGSIGDMACFSFYPTKNITTGEGGIITTDDDAFDKDARAIRAHGESERYEHVTLGYNFRMTDIAAAIGVVQIKRLEEFNEKRIENAEYLTEHINSIEGIESPYVAENVRHVFHQYTVRVENGKRDELKEFLNNEGIGTGVHYPRTIYNQKLYEDLGYTADCPEAEKAAAEVLSLPVNPTLTAEDFGKIVSVLQDASDKIFK</sequence>
<comment type="similarity">
    <text evidence="2">Belongs to the DegT/DnrJ/EryC1 family.</text>
</comment>
<evidence type="ECO:0000313" key="4">
    <source>
        <dbReference type="Proteomes" id="UP000217784"/>
    </source>
</evidence>
<evidence type="ECO:0000313" key="3">
    <source>
        <dbReference type="EMBL" id="PAV05219.1"/>
    </source>
</evidence>
<dbReference type="CDD" id="cd00616">
    <property type="entry name" value="AHBA_syn"/>
    <property type="match status" value="1"/>
</dbReference>
<dbReference type="GO" id="GO:0000271">
    <property type="term" value="P:polysaccharide biosynthetic process"/>
    <property type="evidence" value="ECO:0007669"/>
    <property type="project" value="TreeGrafter"/>
</dbReference>
<reference evidence="3 4" key="1">
    <citation type="journal article" date="2017" name="BMC Genomics">
        <title>Genomic analysis of methanogenic archaea reveals a shift towards energy conservation.</title>
        <authorList>
            <person name="Gilmore S.P."/>
            <person name="Henske J.K."/>
            <person name="Sexton J.A."/>
            <person name="Solomon K.V."/>
            <person name="Seppala S."/>
            <person name="Yoo J.I."/>
            <person name="Huyett L.M."/>
            <person name="Pressman A."/>
            <person name="Cogan J.Z."/>
            <person name="Kivenson V."/>
            <person name="Peng X."/>
            <person name="Tan Y."/>
            <person name="Valentine D.L."/>
            <person name="O'Malley M.A."/>
        </authorList>
    </citation>
    <scope>NUCLEOTIDE SEQUENCE [LARGE SCALE GENOMIC DNA]</scope>
    <source>
        <strain evidence="3 4">M.o.H.</strain>
    </source>
</reference>
<dbReference type="PANTHER" id="PTHR30244">
    <property type="entry name" value="TRANSAMINASE"/>
    <property type="match status" value="1"/>
</dbReference>
<dbReference type="RefSeq" id="WP_069585091.1">
    <property type="nucleotide sequence ID" value="NZ_LMVM01000012.1"/>
</dbReference>
<evidence type="ECO:0000256" key="2">
    <source>
        <dbReference type="RuleBase" id="RU004508"/>
    </source>
</evidence>
<dbReference type="GO" id="GO:0030170">
    <property type="term" value="F:pyridoxal phosphate binding"/>
    <property type="evidence" value="ECO:0007669"/>
    <property type="project" value="UniProtKB-ARBA"/>
</dbReference>
<keyword evidence="4" id="KW-1185">Reference proteome</keyword>
<dbReference type="InterPro" id="IPR015421">
    <property type="entry name" value="PyrdxlP-dep_Trfase_major"/>
</dbReference>
<organism evidence="3 4">
    <name type="scientific">Methanobacterium bryantii</name>
    <dbReference type="NCBI Taxonomy" id="2161"/>
    <lineage>
        <taxon>Archaea</taxon>
        <taxon>Methanobacteriati</taxon>
        <taxon>Methanobacteriota</taxon>
        <taxon>Methanomada group</taxon>
        <taxon>Methanobacteria</taxon>
        <taxon>Methanobacteriales</taxon>
        <taxon>Methanobacteriaceae</taxon>
        <taxon>Methanobacterium</taxon>
    </lineage>
</organism>
<evidence type="ECO:0000256" key="1">
    <source>
        <dbReference type="ARBA" id="ARBA00022898"/>
    </source>
</evidence>
<dbReference type="Gene3D" id="3.90.1150.10">
    <property type="entry name" value="Aspartate Aminotransferase, domain 1"/>
    <property type="match status" value="1"/>
</dbReference>
<dbReference type="InterPro" id="IPR015422">
    <property type="entry name" value="PyrdxlP-dep_Trfase_small"/>
</dbReference>
<dbReference type="PIRSF" id="PIRSF000390">
    <property type="entry name" value="PLP_StrS"/>
    <property type="match status" value="1"/>
</dbReference>
<proteinExistence type="inferred from homology"/>
<dbReference type="AlphaFoldDB" id="A0A2A2H730"/>
<accession>A0A2A2H730</accession>
<dbReference type="Proteomes" id="UP000217784">
    <property type="component" value="Unassembled WGS sequence"/>
</dbReference>
<dbReference type="InterPro" id="IPR000653">
    <property type="entry name" value="DegT/StrS_aminotransferase"/>
</dbReference>
<dbReference type="OrthoDB" id="10355at2157"/>
<dbReference type="GO" id="GO:0008483">
    <property type="term" value="F:transaminase activity"/>
    <property type="evidence" value="ECO:0007669"/>
    <property type="project" value="UniProtKB-KW"/>
</dbReference>
<keyword evidence="3" id="KW-0032">Aminotransferase</keyword>
<dbReference type="EMBL" id="LMVM01000012">
    <property type="protein sequence ID" value="PAV05219.1"/>
    <property type="molecule type" value="Genomic_DNA"/>
</dbReference>
<dbReference type="Pfam" id="PF01041">
    <property type="entry name" value="DegT_DnrJ_EryC1"/>
    <property type="match status" value="1"/>
</dbReference>
<dbReference type="SUPFAM" id="SSF53383">
    <property type="entry name" value="PLP-dependent transferases"/>
    <property type="match status" value="1"/>
</dbReference>
<comment type="caution">
    <text evidence="3">The sequence shown here is derived from an EMBL/GenBank/DDBJ whole genome shotgun (WGS) entry which is preliminary data.</text>
</comment>
<dbReference type="FunFam" id="3.40.640.10:FF:000089">
    <property type="entry name" value="Aminotransferase, DegT/DnrJ/EryC1/StrS family"/>
    <property type="match status" value="1"/>
</dbReference>
<dbReference type="InterPro" id="IPR015424">
    <property type="entry name" value="PyrdxlP-dep_Trfase"/>
</dbReference>
<gene>
    <name evidence="3" type="ORF">ASJ80_13140</name>
</gene>
<protein>
    <submittedName>
        <fullName evidence="3">Aminotransferase DegT</fullName>
    </submittedName>
</protein>
<name>A0A2A2H730_METBR</name>
<dbReference type="Gene3D" id="3.40.640.10">
    <property type="entry name" value="Type I PLP-dependent aspartate aminotransferase-like (Major domain)"/>
    <property type="match status" value="1"/>
</dbReference>
<keyword evidence="1 2" id="KW-0663">Pyridoxal phosphate</keyword>